<accession>A0A382XIR4</accession>
<organism evidence="1">
    <name type="scientific">marine metagenome</name>
    <dbReference type="NCBI Taxonomy" id="408172"/>
    <lineage>
        <taxon>unclassified sequences</taxon>
        <taxon>metagenomes</taxon>
        <taxon>ecological metagenomes</taxon>
    </lineage>
</organism>
<protein>
    <recommendedName>
        <fullName evidence="2">Response regulatory domain-containing protein</fullName>
    </recommendedName>
</protein>
<sequence length="118" mass="13798">MNNVSLLAWLDDWHMSARLAKLSTLHSYDLKFFEDMPKLLNLDSQILLIIDLDEVDMDKFQGIVSLKDEKSIFVLGYIRKLDSIRLAHFKELGYDMVIHRNKLLMNMESIVKKITNAN</sequence>
<evidence type="ECO:0000313" key="1">
    <source>
        <dbReference type="EMBL" id="SVD70853.1"/>
    </source>
</evidence>
<reference evidence="1" key="1">
    <citation type="submission" date="2018-05" db="EMBL/GenBank/DDBJ databases">
        <authorList>
            <person name="Lanie J.A."/>
            <person name="Ng W.-L."/>
            <person name="Kazmierczak K.M."/>
            <person name="Andrzejewski T.M."/>
            <person name="Davidsen T.M."/>
            <person name="Wayne K.J."/>
            <person name="Tettelin H."/>
            <person name="Glass J.I."/>
            <person name="Rusch D."/>
            <person name="Podicherti R."/>
            <person name="Tsui H.-C.T."/>
            <person name="Winkler M.E."/>
        </authorList>
    </citation>
    <scope>NUCLEOTIDE SEQUENCE</scope>
</reference>
<gene>
    <name evidence="1" type="ORF">METZ01_LOCUS423707</name>
</gene>
<proteinExistence type="predicted"/>
<dbReference type="EMBL" id="UINC01168032">
    <property type="protein sequence ID" value="SVD70853.1"/>
    <property type="molecule type" value="Genomic_DNA"/>
</dbReference>
<name>A0A382XIR4_9ZZZZ</name>
<dbReference type="AlphaFoldDB" id="A0A382XIR4"/>
<evidence type="ECO:0008006" key="2">
    <source>
        <dbReference type="Google" id="ProtNLM"/>
    </source>
</evidence>